<keyword evidence="9" id="KW-0378">Hydrolase</keyword>
<keyword evidence="7" id="KW-0808">Transferase</keyword>
<dbReference type="GO" id="GO:0005975">
    <property type="term" value="P:carbohydrate metabolic process"/>
    <property type="evidence" value="ECO:0007669"/>
    <property type="project" value="InterPro"/>
</dbReference>
<evidence type="ECO:0000256" key="2">
    <source>
        <dbReference type="ARBA" id="ARBA00004191"/>
    </source>
</evidence>
<evidence type="ECO:0000256" key="17">
    <source>
        <dbReference type="SAM" id="SignalP"/>
    </source>
</evidence>
<dbReference type="GO" id="GO:0016020">
    <property type="term" value="C:membrane"/>
    <property type="evidence" value="ECO:0007669"/>
    <property type="project" value="UniProtKB-SubCell"/>
</dbReference>
<evidence type="ECO:0000256" key="3">
    <source>
        <dbReference type="ARBA" id="ARBA00004370"/>
    </source>
</evidence>
<keyword evidence="5" id="KW-0134">Cell wall</keyword>
<organism evidence="19 20">
    <name type="scientific">Cyphellophora attinorum</name>
    <dbReference type="NCBI Taxonomy" id="1664694"/>
    <lineage>
        <taxon>Eukaryota</taxon>
        <taxon>Fungi</taxon>
        <taxon>Dikarya</taxon>
        <taxon>Ascomycota</taxon>
        <taxon>Pezizomycotina</taxon>
        <taxon>Eurotiomycetes</taxon>
        <taxon>Chaetothyriomycetidae</taxon>
        <taxon>Chaetothyriales</taxon>
        <taxon>Cyphellophoraceae</taxon>
        <taxon>Cyphellophora</taxon>
    </lineage>
</organism>
<evidence type="ECO:0000313" key="19">
    <source>
        <dbReference type="EMBL" id="KPI45591.1"/>
    </source>
</evidence>
<keyword evidence="10 16" id="KW-0472">Membrane</keyword>
<comment type="caution">
    <text evidence="19">The sequence shown here is derived from an EMBL/GenBank/DDBJ whole genome shotgun (WGS) entry which is preliminary data.</text>
</comment>
<reference evidence="19 20" key="1">
    <citation type="submission" date="2015-06" db="EMBL/GenBank/DDBJ databases">
        <title>Draft genome of the ant-associated black yeast Phialophora attae CBS 131958.</title>
        <authorList>
            <person name="Moreno L.F."/>
            <person name="Stielow B.J."/>
            <person name="de Hoog S."/>
            <person name="Vicente V.A."/>
            <person name="Weiss V.A."/>
            <person name="de Vries M."/>
            <person name="Cruz L.M."/>
            <person name="Souza E.M."/>
        </authorList>
    </citation>
    <scope>NUCLEOTIDE SEQUENCE [LARGE SCALE GENOMIC DNA]</scope>
    <source>
        <strain evidence="19 20">CBS 131958</strain>
    </source>
</reference>
<comment type="function">
    <text evidence="15">Dual chitinase/transglycosylase that plays a role in cell wall architecture. Chitinase and transglycosylase activities are coupled. Required for the polysaccharide cross-linking at the septa and the cell wall. More specifically, transfers chitin to 1,6-beta-glucan in the cell wall.</text>
</comment>
<dbReference type="InterPro" id="IPR013320">
    <property type="entry name" value="ConA-like_dom_sf"/>
</dbReference>
<feature type="signal peptide" evidence="17">
    <location>
        <begin position="1"/>
        <end position="19"/>
    </location>
</feature>
<keyword evidence="16" id="KW-1133">Transmembrane helix</keyword>
<keyword evidence="20" id="KW-1185">Reference proteome</keyword>
<dbReference type="RefSeq" id="XP_018005554.1">
    <property type="nucleotide sequence ID" value="XM_018145359.1"/>
</dbReference>
<dbReference type="PANTHER" id="PTHR10963:SF27">
    <property type="entry name" value="GLYCOSIDASE-RELATED"/>
    <property type="match status" value="1"/>
</dbReference>
<evidence type="ECO:0000313" key="20">
    <source>
        <dbReference type="Proteomes" id="UP000038010"/>
    </source>
</evidence>
<accession>A0A0N0NRX3</accession>
<dbReference type="FunFam" id="2.60.120.200:FF:000152">
    <property type="entry name" value="Cell wall glucanase"/>
    <property type="match status" value="1"/>
</dbReference>
<dbReference type="OrthoDB" id="4781at2759"/>
<evidence type="ECO:0000256" key="8">
    <source>
        <dbReference type="ARBA" id="ARBA00022729"/>
    </source>
</evidence>
<evidence type="ECO:0000256" key="11">
    <source>
        <dbReference type="ARBA" id="ARBA00023180"/>
    </source>
</evidence>
<evidence type="ECO:0000256" key="7">
    <source>
        <dbReference type="ARBA" id="ARBA00022679"/>
    </source>
</evidence>
<proteinExistence type="inferred from homology"/>
<keyword evidence="16" id="KW-0812">Transmembrane</keyword>
<evidence type="ECO:0000256" key="5">
    <source>
        <dbReference type="ARBA" id="ARBA00022512"/>
    </source>
</evidence>
<dbReference type="STRING" id="1664694.A0A0N0NRX3"/>
<dbReference type="EC" id="3.2.1.14" evidence="4"/>
<dbReference type="EMBL" id="LFJN01000001">
    <property type="protein sequence ID" value="KPI45591.1"/>
    <property type="molecule type" value="Genomic_DNA"/>
</dbReference>
<dbReference type="VEuPathDB" id="FungiDB:AB675_516"/>
<dbReference type="GO" id="GO:0008843">
    <property type="term" value="F:endochitinase activity"/>
    <property type="evidence" value="ECO:0007669"/>
    <property type="project" value="UniProtKB-EC"/>
</dbReference>
<evidence type="ECO:0000256" key="10">
    <source>
        <dbReference type="ARBA" id="ARBA00023136"/>
    </source>
</evidence>
<dbReference type="InterPro" id="IPR000757">
    <property type="entry name" value="Beta-glucanase-like"/>
</dbReference>
<dbReference type="Proteomes" id="UP000038010">
    <property type="component" value="Unassembled WGS sequence"/>
</dbReference>
<evidence type="ECO:0000256" key="13">
    <source>
        <dbReference type="ARBA" id="ARBA00023316"/>
    </source>
</evidence>
<dbReference type="GO" id="GO:0009277">
    <property type="term" value="C:fungal-type cell wall"/>
    <property type="evidence" value="ECO:0007669"/>
    <property type="project" value="TreeGrafter"/>
</dbReference>
<keyword evidence="13" id="KW-0961">Cell wall biogenesis/degradation</keyword>
<feature type="chain" id="PRO_5005857004" description="chitinase" evidence="17">
    <location>
        <begin position="20"/>
        <end position="409"/>
    </location>
</feature>
<dbReference type="CDD" id="cd02183">
    <property type="entry name" value="GH16_fungal_CRH1_transglycosylase"/>
    <property type="match status" value="1"/>
</dbReference>
<dbReference type="InterPro" id="IPR050546">
    <property type="entry name" value="Glycosyl_Hydrlase_16"/>
</dbReference>
<dbReference type="Pfam" id="PF00722">
    <property type="entry name" value="Glyco_hydro_16"/>
    <property type="match status" value="1"/>
</dbReference>
<evidence type="ECO:0000256" key="14">
    <source>
        <dbReference type="ARBA" id="ARBA00038074"/>
    </source>
</evidence>
<evidence type="ECO:0000256" key="9">
    <source>
        <dbReference type="ARBA" id="ARBA00022801"/>
    </source>
</evidence>
<sequence length="409" mass="44992">MHLLTTALPLLALAGSALAQTFSDCDPTKVGNCPPNQALGVDNYTIDFTQNMMSKDVWNVTTGAIDYKDDGATFRIGAKGEQPLVKTRFYIFFGQVEVIMKAAPGQGIVSSIVLQSDDLDEVDWEWIGGNSTYVQTNYFGKGNTTSFDRAAWHEVTGPDTQEDFHNYTLDWSKEKLDFYIDGKVIRTLKYEDANGGKNYPQTPSDVRLGIWPGGDSASEGTRDWAGGEIDYSKVPFDMVVKSVRVSDASNATEYVWGDRTGDWQSIQLKTDAKAIKLDGENSQSTTQSVQQKWNGLSQTAKIAIIASVCGVLGLGAAVFIFCCFKQRRLGKHERLIEDAKFEKNQSELMAYRADMARQRSEKLAQAQTYAVPAGHVGNIGAYIQPPRTPVNGGASPLMGGYQQGGYQRY</sequence>
<evidence type="ECO:0000256" key="6">
    <source>
        <dbReference type="ARBA" id="ARBA00022676"/>
    </source>
</evidence>
<feature type="transmembrane region" description="Helical" evidence="16">
    <location>
        <begin position="302"/>
        <end position="324"/>
    </location>
</feature>
<evidence type="ECO:0000256" key="4">
    <source>
        <dbReference type="ARBA" id="ARBA00012729"/>
    </source>
</evidence>
<comment type="catalytic activity">
    <reaction evidence="1">
        <text>Random endo-hydrolysis of N-acetyl-beta-D-glucosaminide (1-&gt;4)-beta-linkages in chitin and chitodextrins.</text>
        <dbReference type="EC" id="3.2.1.14"/>
    </reaction>
</comment>
<dbReference type="GO" id="GO:0016757">
    <property type="term" value="F:glycosyltransferase activity"/>
    <property type="evidence" value="ECO:0007669"/>
    <property type="project" value="UniProtKB-KW"/>
</dbReference>
<evidence type="ECO:0000256" key="1">
    <source>
        <dbReference type="ARBA" id="ARBA00000822"/>
    </source>
</evidence>
<evidence type="ECO:0000256" key="15">
    <source>
        <dbReference type="ARBA" id="ARBA00093308"/>
    </source>
</evidence>
<dbReference type="GeneID" id="28737228"/>
<dbReference type="PANTHER" id="PTHR10963">
    <property type="entry name" value="GLYCOSYL HYDROLASE-RELATED"/>
    <property type="match status" value="1"/>
</dbReference>
<keyword evidence="12 19" id="KW-0326">Glycosidase</keyword>
<feature type="domain" description="GH16" evidence="18">
    <location>
        <begin position="27"/>
        <end position="240"/>
    </location>
</feature>
<gene>
    <name evidence="19" type="ORF">AB675_516</name>
</gene>
<keyword evidence="6" id="KW-0328">Glycosyltransferase</keyword>
<keyword evidence="11" id="KW-0325">Glycoprotein</keyword>
<comment type="subcellular location">
    <subcellularLocation>
        <location evidence="3">Membrane</location>
    </subcellularLocation>
    <subcellularLocation>
        <location evidence="2">Secreted</location>
        <location evidence="2">Cell wall</location>
    </subcellularLocation>
</comment>
<dbReference type="SUPFAM" id="SSF49899">
    <property type="entry name" value="Concanavalin A-like lectins/glucanases"/>
    <property type="match status" value="1"/>
</dbReference>
<protein>
    <recommendedName>
        <fullName evidence="4">chitinase</fullName>
        <ecNumber evidence="4">3.2.1.14</ecNumber>
    </recommendedName>
</protein>
<comment type="similarity">
    <text evidence="14">Belongs to the glycosyl hydrolase 16 family. CRH1 subfamily.</text>
</comment>
<dbReference type="AlphaFoldDB" id="A0A0N0NRX3"/>
<evidence type="ECO:0000259" key="18">
    <source>
        <dbReference type="PROSITE" id="PS51762"/>
    </source>
</evidence>
<dbReference type="PROSITE" id="PS51762">
    <property type="entry name" value="GH16_2"/>
    <property type="match status" value="1"/>
</dbReference>
<dbReference type="GO" id="GO:0031505">
    <property type="term" value="P:fungal-type cell wall organization"/>
    <property type="evidence" value="ECO:0007669"/>
    <property type="project" value="TreeGrafter"/>
</dbReference>
<evidence type="ECO:0000256" key="16">
    <source>
        <dbReference type="SAM" id="Phobius"/>
    </source>
</evidence>
<evidence type="ECO:0000256" key="12">
    <source>
        <dbReference type="ARBA" id="ARBA00023295"/>
    </source>
</evidence>
<keyword evidence="5" id="KW-0964">Secreted</keyword>
<keyword evidence="8 17" id="KW-0732">Signal</keyword>
<dbReference type="Gene3D" id="2.60.120.200">
    <property type="match status" value="1"/>
</dbReference>
<name>A0A0N0NRX3_9EURO</name>